<evidence type="ECO:0000256" key="8">
    <source>
        <dbReference type="RuleBase" id="RU365103"/>
    </source>
</evidence>
<name>A0ABT2NLN2_9RHOB</name>
<evidence type="ECO:0000256" key="7">
    <source>
        <dbReference type="ARBA" id="ARBA00049183"/>
    </source>
</evidence>
<evidence type="ECO:0000256" key="3">
    <source>
        <dbReference type="ARBA" id="ARBA00012621"/>
    </source>
</evidence>
<comment type="subcellular location">
    <subcellularLocation>
        <location evidence="8">Cell membrane</location>
    </subcellularLocation>
</comment>
<comment type="catalytic activity">
    <reaction evidence="7 8">
        <text>lipid IVA (E. coli) + CMP-3-deoxy-beta-D-manno-octulosonate = alpha-Kdo-(2-&gt;6)-lipid IVA (E. coli) + CMP + H(+)</text>
        <dbReference type="Rhea" id="RHEA:28066"/>
        <dbReference type="ChEBI" id="CHEBI:15378"/>
        <dbReference type="ChEBI" id="CHEBI:58603"/>
        <dbReference type="ChEBI" id="CHEBI:60364"/>
        <dbReference type="ChEBI" id="CHEBI:60377"/>
        <dbReference type="ChEBI" id="CHEBI:85987"/>
        <dbReference type="EC" id="2.4.99.12"/>
    </reaction>
</comment>
<dbReference type="InterPro" id="IPR039901">
    <property type="entry name" value="Kdotransferase"/>
</dbReference>
<comment type="similarity">
    <text evidence="8">Belongs to the glycosyltransferase group 1 family.</text>
</comment>
<reference evidence="11" key="1">
    <citation type="submission" date="2023-07" db="EMBL/GenBank/DDBJ databases">
        <title>Defluviimonas sediminis sp. nov., isolated from mangrove sediment.</title>
        <authorList>
            <person name="Liu L."/>
            <person name="Li J."/>
            <person name="Huang Y."/>
            <person name="Pan J."/>
            <person name="Li M."/>
        </authorList>
    </citation>
    <scope>NUCLEOTIDE SEQUENCE [LARGE SCALE GENOMIC DNA]</scope>
    <source>
        <strain evidence="11">FT324</strain>
    </source>
</reference>
<keyword evidence="5 8" id="KW-0808">Transferase</keyword>
<comment type="pathway">
    <text evidence="2 8">Bacterial outer membrane biogenesis; LPS core biosynthesis.</text>
</comment>
<evidence type="ECO:0000256" key="4">
    <source>
        <dbReference type="ARBA" id="ARBA00019077"/>
    </source>
</evidence>
<dbReference type="RefSeq" id="WP_261495347.1">
    <property type="nucleotide sequence ID" value="NZ_JAOCQF010000001.1"/>
</dbReference>
<dbReference type="GO" id="GO:0016740">
    <property type="term" value="F:transferase activity"/>
    <property type="evidence" value="ECO:0007669"/>
    <property type="project" value="UniProtKB-KW"/>
</dbReference>
<dbReference type="EC" id="2.4.99.12" evidence="3 8"/>
<evidence type="ECO:0000256" key="1">
    <source>
        <dbReference type="ARBA" id="ARBA00003394"/>
    </source>
</evidence>
<dbReference type="SUPFAM" id="SSF53756">
    <property type="entry name" value="UDP-Glycosyltransferase/glycogen phosphorylase"/>
    <property type="match status" value="1"/>
</dbReference>
<dbReference type="InterPro" id="IPR007507">
    <property type="entry name" value="Glycos_transf_N"/>
</dbReference>
<dbReference type="Proteomes" id="UP001205601">
    <property type="component" value="Unassembled WGS sequence"/>
</dbReference>
<dbReference type="Gene3D" id="3.40.50.2000">
    <property type="entry name" value="Glycogen Phosphorylase B"/>
    <property type="match status" value="1"/>
</dbReference>
<keyword evidence="11" id="KW-1185">Reference proteome</keyword>
<dbReference type="InterPro" id="IPR038107">
    <property type="entry name" value="Glycos_transf_N_sf"/>
</dbReference>
<comment type="caution">
    <text evidence="10">The sequence shown here is derived from an EMBL/GenBank/DDBJ whole genome shotgun (WGS) entry which is preliminary data.</text>
</comment>
<dbReference type="Pfam" id="PF04413">
    <property type="entry name" value="Glycos_transf_N"/>
    <property type="match status" value="1"/>
</dbReference>
<dbReference type="PANTHER" id="PTHR42755:SF1">
    <property type="entry name" value="3-DEOXY-D-MANNO-OCTULOSONIC ACID TRANSFERASE, MITOCHONDRIAL-RELATED"/>
    <property type="match status" value="1"/>
</dbReference>
<dbReference type="EMBL" id="JAOCQF010000001">
    <property type="protein sequence ID" value="MCT8329830.1"/>
    <property type="molecule type" value="Genomic_DNA"/>
</dbReference>
<evidence type="ECO:0000259" key="9">
    <source>
        <dbReference type="Pfam" id="PF04413"/>
    </source>
</evidence>
<keyword evidence="8" id="KW-0448">Lipopolysaccharide biosynthesis</keyword>
<proteinExistence type="inferred from homology"/>
<evidence type="ECO:0000256" key="6">
    <source>
        <dbReference type="ARBA" id="ARBA00031445"/>
    </source>
</evidence>
<protein>
    <recommendedName>
        <fullName evidence="4 8">3-deoxy-D-manno-octulosonic acid transferase</fullName>
        <shortName evidence="8">Kdo transferase</shortName>
        <ecNumber evidence="3 8">2.4.99.12</ecNumber>
    </recommendedName>
    <alternativeName>
        <fullName evidence="6 8">Lipid IV(A) 3-deoxy-D-manno-octulosonic acid transferase</fullName>
    </alternativeName>
</protein>
<gene>
    <name evidence="10" type="ORF">N5I32_09925</name>
</gene>
<dbReference type="Gene3D" id="3.40.50.11720">
    <property type="entry name" value="3-Deoxy-D-manno-octulosonic-acid transferase, N-terminal domain"/>
    <property type="match status" value="1"/>
</dbReference>
<dbReference type="PANTHER" id="PTHR42755">
    <property type="entry name" value="3-DEOXY-MANNO-OCTULOSONATE CYTIDYLYLTRANSFERASE"/>
    <property type="match status" value="1"/>
</dbReference>
<feature type="domain" description="3-deoxy-D-manno-octulosonic-acid transferase N-terminal" evidence="9">
    <location>
        <begin position="33"/>
        <end position="208"/>
    </location>
</feature>
<sequence length="424" mass="44953">MWLYRLILTLFVPPALVLRQAWLTLAGRGEPHGLAERLALAPPWPSPPAIWVHAASNGELASARPTIRAILDRHPGTGLVITTNTATGRELAESWRLEGVTARLAPADTPGAIRRFLRVARPSALIVVENELWPERLGQCAARGIPVLVLGARMSEKSHRSWSRFPRLARHVTGAIAWLSAQDDDSARRFVALGLPEDRLGPVLNLKAAFVPRSTSAALPFPRATTLLAASTHPGEEEIILAAFRTALARNPALRLILAPRHPRRSAEIARLIAATGLAFATRSKGEVPGADTAVYLADTMGEMDLWYAGAGMTFVAGSLTDRGGHTPYEPAAHGSAILHGPDVANSAPAYAALHAAGAAVRVTGAGDLAEQILRLADPATQADLAGRARAALRGADAAALSPFLSALDAALSRRPRDVHPART</sequence>
<accession>A0ABT2NLN2</accession>
<organism evidence="10 11">
    <name type="scientific">Albidovulum sediminis</name>
    <dbReference type="NCBI Taxonomy" id="3066345"/>
    <lineage>
        <taxon>Bacteria</taxon>
        <taxon>Pseudomonadati</taxon>
        <taxon>Pseudomonadota</taxon>
        <taxon>Alphaproteobacteria</taxon>
        <taxon>Rhodobacterales</taxon>
        <taxon>Paracoccaceae</taxon>
        <taxon>Albidovulum</taxon>
    </lineage>
</organism>
<comment type="function">
    <text evidence="1 8">Involved in lipopolysaccharide (LPS) biosynthesis. Catalyzes the transfer of 3-deoxy-D-manno-octulosonate (Kdo) residue(s) from CMP-Kdo to lipid IV(A), the tetraacyldisaccharide-1,4'-bisphosphate precursor of lipid A.</text>
</comment>
<evidence type="ECO:0000313" key="10">
    <source>
        <dbReference type="EMBL" id="MCT8329830.1"/>
    </source>
</evidence>
<evidence type="ECO:0000256" key="2">
    <source>
        <dbReference type="ARBA" id="ARBA00004713"/>
    </source>
</evidence>
<keyword evidence="8" id="KW-0472">Membrane</keyword>
<keyword evidence="8" id="KW-1003">Cell membrane</keyword>
<evidence type="ECO:0000256" key="5">
    <source>
        <dbReference type="ARBA" id="ARBA00022679"/>
    </source>
</evidence>
<evidence type="ECO:0000313" key="11">
    <source>
        <dbReference type="Proteomes" id="UP001205601"/>
    </source>
</evidence>